<protein>
    <submittedName>
        <fullName evidence="3">Competence protein ComEA</fullName>
    </submittedName>
</protein>
<evidence type="ECO:0000259" key="2">
    <source>
        <dbReference type="Pfam" id="PF10531"/>
    </source>
</evidence>
<dbReference type="InterPro" id="IPR010994">
    <property type="entry name" value="RuvA_2-like"/>
</dbReference>
<dbReference type="Gene3D" id="1.10.150.320">
    <property type="entry name" value="Photosystem II 12 kDa extrinsic protein"/>
    <property type="match status" value="1"/>
</dbReference>
<proteinExistence type="predicted"/>
<reference evidence="3" key="1">
    <citation type="submission" date="2023-07" db="EMBL/GenBank/DDBJ databases">
        <title>Sequencing the genomes of 1000 actinobacteria strains.</title>
        <authorList>
            <person name="Klenk H.-P."/>
        </authorList>
    </citation>
    <scope>NUCLEOTIDE SEQUENCE</scope>
    <source>
        <strain evidence="3">DSM 13988</strain>
    </source>
</reference>
<comment type="caution">
    <text evidence="3">The sequence shown here is derived from an EMBL/GenBank/DDBJ whole genome shotgun (WGS) entry which is preliminary data.</text>
</comment>
<feature type="region of interest" description="Disordered" evidence="1">
    <location>
        <begin position="43"/>
        <end position="90"/>
    </location>
</feature>
<feature type="compositionally biased region" description="Polar residues" evidence="1">
    <location>
        <begin position="43"/>
        <end position="54"/>
    </location>
</feature>
<dbReference type="SUPFAM" id="SSF47781">
    <property type="entry name" value="RuvA domain 2-like"/>
    <property type="match status" value="1"/>
</dbReference>
<feature type="region of interest" description="Disordered" evidence="1">
    <location>
        <begin position="150"/>
        <end position="186"/>
    </location>
</feature>
<organism evidence="3 4">
    <name type="scientific">Falsarthrobacter nasiphocae</name>
    <dbReference type="NCBI Taxonomy" id="189863"/>
    <lineage>
        <taxon>Bacteria</taxon>
        <taxon>Bacillati</taxon>
        <taxon>Actinomycetota</taxon>
        <taxon>Actinomycetes</taxon>
        <taxon>Micrococcales</taxon>
        <taxon>Micrococcaceae</taxon>
        <taxon>Falsarthrobacter</taxon>
    </lineage>
</organism>
<dbReference type="InterPro" id="IPR051675">
    <property type="entry name" value="Endo/Exo/Phosphatase_dom_1"/>
</dbReference>
<accession>A0AAE3YFY9</accession>
<evidence type="ECO:0000313" key="4">
    <source>
        <dbReference type="Proteomes" id="UP001247307"/>
    </source>
</evidence>
<dbReference type="PANTHER" id="PTHR21180:SF32">
    <property type="entry name" value="ENDONUCLEASE_EXONUCLEASE_PHOSPHATASE FAMILY DOMAIN-CONTAINING PROTEIN 1"/>
    <property type="match status" value="1"/>
</dbReference>
<evidence type="ECO:0000256" key="1">
    <source>
        <dbReference type="SAM" id="MobiDB-lite"/>
    </source>
</evidence>
<dbReference type="PANTHER" id="PTHR21180">
    <property type="entry name" value="ENDONUCLEASE/EXONUCLEASE/PHOSPHATASE FAMILY DOMAIN-CONTAINING PROTEIN 1"/>
    <property type="match status" value="1"/>
</dbReference>
<dbReference type="Gene3D" id="3.10.560.10">
    <property type="entry name" value="Outer membrane lipoprotein wza domain like"/>
    <property type="match status" value="1"/>
</dbReference>
<dbReference type="Pfam" id="PF12836">
    <property type="entry name" value="HHH_3"/>
    <property type="match status" value="1"/>
</dbReference>
<dbReference type="GO" id="GO:0015628">
    <property type="term" value="P:protein secretion by the type II secretion system"/>
    <property type="evidence" value="ECO:0007669"/>
    <property type="project" value="TreeGrafter"/>
</dbReference>
<dbReference type="InterPro" id="IPR019554">
    <property type="entry name" value="Soluble_ligand-bd"/>
</dbReference>
<feature type="compositionally biased region" description="Pro residues" evidence="1">
    <location>
        <begin position="154"/>
        <end position="165"/>
    </location>
</feature>
<gene>
    <name evidence="3" type="ORF">J2S35_000001</name>
</gene>
<dbReference type="Pfam" id="PF10531">
    <property type="entry name" value="SLBB"/>
    <property type="match status" value="1"/>
</dbReference>
<dbReference type="EMBL" id="JAVDUI010000001">
    <property type="protein sequence ID" value="MDR6891061.1"/>
    <property type="molecule type" value="Genomic_DNA"/>
</dbReference>
<dbReference type="RefSeq" id="WP_309848421.1">
    <property type="nucleotide sequence ID" value="NZ_BAAAIU010000004.1"/>
</dbReference>
<evidence type="ECO:0000313" key="3">
    <source>
        <dbReference type="EMBL" id="MDR6891061.1"/>
    </source>
</evidence>
<dbReference type="AlphaFoldDB" id="A0AAE3YFY9"/>
<feature type="domain" description="Soluble ligand binding" evidence="2">
    <location>
        <begin position="94"/>
        <end position="147"/>
    </location>
</feature>
<dbReference type="GO" id="GO:0015627">
    <property type="term" value="C:type II protein secretion system complex"/>
    <property type="evidence" value="ECO:0007669"/>
    <property type="project" value="TreeGrafter"/>
</dbReference>
<name>A0AAE3YFY9_9MICC</name>
<dbReference type="Proteomes" id="UP001247307">
    <property type="component" value="Unassembled WGS sequence"/>
</dbReference>
<sequence length="250" mass="25102">MFTRRLAERWPVSVRRAVAVVAALLALAGLLLWKYSPAAGTSTLRGDESAQSVATGGGQSGHPVAVPTPTPARGRGPAGTRPPSPGGAASEVTVDITGAVKKPGVYTLPAPARVAQAIDRAGGLAANADEDRINRAALLADGAKITVPRVGEPAGPPQLPGPAAPAPGGGEASRGGSDAGKTSAGAPVRINGASVAEIQTLPRIGPVLARRIVDDREARGPFASLEDLGRVKGLGPSIREGIAGRVVFDR</sequence>
<keyword evidence="4" id="KW-1185">Reference proteome</keyword>